<dbReference type="AlphaFoldDB" id="A0AAC8W608"/>
<keyword evidence="2" id="KW-1185">Reference proteome</keyword>
<reference evidence="1 2" key="2">
    <citation type="journal article" date="2016" name="Genome Announc.">
        <title>Complete Genome Sequence of a Strain of Azospirillum thiophilum Isolated from a Sulfide Spring.</title>
        <authorList>
            <person name="Fomenkov A."/>
            <person name="Vincze T."/>
            <person name="Grabovich M."/>
            <person name="Anton B.P."/>
            <person name="Dubinina G."/>
            <person name="Orlova M."/>
            <person name="Belousova E."/>
            <person name="Roberts R.J."/>
        </authorList>
    </citation>
    <scope>NUCLEOTIDE SEQUENCE [LARGE SCALE GENOMIC DNA]</scope>
    <source>
        <strain evidence="1 2">BV-S</strain>
    </source>
</reference>
<protein>
    <submittedName>
        <fullName evidence="1">Uncharacterized protein</fullName>
    </submittedName>
</protein>
<evidence type="ECO:0000313" key="2">
    <source>
        <dbReference type="Proteomes" id="UP000069935"/>
    </source>
</evidence>
<proteinExistence type="predicted"/>
<organism evidence="1 2">
    <name type="scientific">Azospirillum thiophilum</name>
    <dbReference type="NCBI Taxonomy" id="528244"/>
    <lineage>
        <taxon>Bacteria</taxon>
        <taxon>Pseudomonadati</taxon>
        <taxon>Pseudomonadota</taxon>
        <taxon>Alphaproteobacteria</taxon>
        <taxon>Rhodospirillales</taxon>
        <taxon>Azospirillaceae</taxon>
        <taxon>Azospirillum</taxon>
    </lineage>
</organism>
<name>A0AAC8W608_9PROT</name>
<reference evidence="2" key="1">
    <citation type="submission" date="2015-08" db="EMBL/GenBank/DDBJ databases">
        <title>Complete Genome Sequence of Azospirillum thiophilum BV-S.</title>
        <authorList>
            <person name="Fomenkov A."/>
            <person name="Vincze T."/>
            <person name="Grabovich M."/>
            <person name="Dubinina G."/>
            <person name="Orlova M."/>
            <person name="Belousova E."/>
            <person name="Roberts R.J."/>
        </authorList>
    </citation>
    <scope>NUCLEOTIDE SEQUENCE [LARGE SCALE GENOMIC DNA]</scope>
    <source>
        <strain evidence="2">BV-S</strain>
    </source>
</reference>
<dbReference type="RefSeq" id="WP_060721774.1">
    <property type="nucleotide sequence ID" value="NZ_CP012408.1"/>
</dbReference>
<dbReference type="EMBL" id="CP012408">
    <property type="protein sequence ID" value="ALG75748.1"/>
    <property type="molecule type" value="Genomic_DNA"/>
</dbReference>
<sequence length="221" mass="23827">MDRVTAAIKAAFGRCDIDPRLSEAITRHIWGEEWRDELANLIADGSTAVDVAAPVNGPGLAALVMRMVADPRLPELHSDHANPDCLLDEIRQQLRFESALGFEDGEAADIILLIITRANDGSTRSDTRLRLVGRLLCDIEVDDNEIARVAAAAADASSEAIFDACAEGPLPMWNRVGGVIDAVTLNDDSGARGAVDDGFIERRDERIRAMMAALSPQLALI</sequence>
<dbReference type="Proteomes" id="UP000069935">
    <property type="component" value="Chromosome 8"/>
</dbReference>
<dbReference type="KEGG" id="ati:AL072_32980"/>
<gene>
    <name evidence="1" type="ORF">AL072_32980</name>
</gene>
<evidence type="ECO:0000313" key="1">
    <source>
        <dbReference type="EMBL" id="ALG75748.1"/>
    </source>
</evidence>
<accession>A0AAC8W608</accession>